<evidence type="ECO:0000259" key="10">
    <source>
        <dbReference type="PROSITE" id="PS51194"/>
    </source>
</evidence>
<dbReference type="CDD" id="cd18791">
    <property type="entry name" value="SF2_C_RHA"/>
    <property type="match status" value="1"/>
</dbReference>
<dbReference type="PROSITE" id="PS00690">
    <property type="entry name" value="DEAH_ATP_HELICASE"/>
    <property type="match status" value="1"/>
</dbReference>
<evidence type="ECO:0000256" key="2">
    <source>
        <dbReference type="ARBA" id="ARBA00022741"/>
    </source>
</evidence>
<dbReference type="InterPro" id="IPR056890">
    <property type="entry name" value="UBA_DHX29-like"/>
</dbReference>
<dbReference type="GO" id="GO:0016787">
    <property type="term" value="F:hydrolase activity"/>
    <property type="evidence" value="ECO:0007669"/>
    <property type="project" value="UniProtKB-KW"/>
</dbReference>
<dbReference type="Gene3D" id="3.30.160.20">
    <property type="match status" value="1"/>
</dbReference>
<feature type="compositionally biased region" description="Low complexity" evidence="8">
    <location>
        <begin position="505"/>
        <end position="523"/>
    </location>
</feature>
<feature type="compositionally biased region" description="Basic residues" evidence="8">
    <location>
        <begin position="247"/>
        <end position="263"/>
    </location>
</feature>
<dbReference type="SMART" id="SM00487">
    <property type="entry name" value="DEXDc"/>
    <property type="match status" value="1"/>
</dbReference>
<dbReference type="InterPro" id="IPR007502">
    <property type="entry name" value="Helicase-assoc_dom"/>
</dbReference>
<dbReference type="InterPro" id="IPR011709">
    <property type="entry name" value="DEAD-box_helicase_OB_fold"/>
</dbReference>
<dbReference type="InterPro" id="IPR048333">
    <property type="entry name" value="HA2_WH"/>
</dbReference>
<dbReference type="InterPro" id="IPR001650">
    <property type="entry name" value="Helicase_C-like"/>
</dbReference>
<dbReference type="PROSITE" id="PS51194">
    <property type="entry name" value="HELICASE_CTER"/>
    <property type="match status" value="1"/>
</dbReference>
<feature type="compositionally biased region" description="Basic and acidic residues" evidence="8">
    <location>
        <begin position="130"/>
        <end position="164"/>
    </location>
</feature>
<dbReference type="EC" id="3.6.4.13" evidence="1"/>
<keyword evidence="3" id="KW-0378">Hydrolase</keyword>
<dbReference type="FunFam" id="3.40.50.300:FF:000526">
    <property type="entry name" value="DExH-box ATP-dependent RNA helicase DExH3"/>
    <property type="match status" value="1"/>
</dbReference>
<feature type="compositionally biased region" description="Basic and acidic residues" evidence="8">
    <location>
        <begin position="320"/>
        <end position="472"/>
    </location>
</feature>
<reference evidence="11 12" key="1">
    <citation type="journal article" date="2024" name="Science">
        <title>Giant polyketide synthase enzymes in the biosynthesis of giant marine polyether toxins.</title>
        <authorList>
            <person name="Fallon T.R."/>
            <person name="Shende V.V."/>
            <person name="Wierzbicki I.H."/>
            <person name="Pendleton A.L."/>
            <person name="Watervoot N.F."/>
            <person name="Auber R.P."/>
            <person name="Gonzalez D.J."/>
            <person name="Wisecaver J.H."/>
            <person name="Moore B.S."/>
        </authorList>
    </citation>
    <scope>NUCLEOTIDE SEQUENCE [LARGE SCALE GENOMIC DNA]</scope>
    <source>
        <strain evidence="11 12">12B1</strain>
    </source>
</reference>
<organism evidence="11 12">
    <name type="scientific">Prymnesium parvum</name>
    <name type="common">Toxic golden alga</name>
    <dbReference type="NCBI Taxonomy" id="97485"/>
    <lineage>
        <taxon>Eukaryota</taxon>
        <taxon>Haptista</taxon>
        <taxon>Haptophyta</taxon>
        <taxon>Prymnesiophyceae</taxon>
        <taxon>Prymnesiales</taxon>
        <taxon>Prymnesiaceae</taxon>
        <taxon>Prymnesium</taxon>
    </lineage>
</organism>
<keyword evidence="2" id="KW-0547">Nucleotide-binding</keyword>
<dbReference type="FunFam" id="1.20.120.1080:FF:000002">
    <property type="entry name" value="Putative ATP-dependent RNA helicase DHX36"/>
    <property type="match status" value="1"/>
</dbReference>
<dbReference type="SMART" id="SM00490">
    <property type="entry name" value="HELICc"/>
    <property type="match status" value="1"/>
</dbReference>
<evidence type="ECO:0000256" key="4">
    <source>
        <dbReference type="ARBA" id="ARBA00022806"/>
    </source>
</evidence>
<accession>A0AB34IJT3</accession>
<dbReference type="GO" id="GO:0003724">
    <property type="term" value="F:RNA helicase activity"/>
    <property type="evidence" value="ECO:0007669"/>
    <property type="project" value="UniProtKB-EC"/>
</dbReference>
<feature type="domain" description="Helicase C-terminal" evidence="10">
    <location>
        <begin position="1067"/>
        <end position="1240"/>
    </location>
</feature>
<keyword evidence="4" id="KW-0347">Helicase</keyword>
<dbReference type="SMART" id="SM00847">
    <property type="entry name" value="HA2"/>
    <property type="match status" value="1"/>
</dbReference>
<evidence type="ECO:0000256" key="3">
    <source>
        <dbReference type="ARBA" id="ARBA00022801"/>
    </source>
</evidence>
<dbReference type="InterPro" id="IPR014001">
    <property type="entry name" value="Helicase_ATP-bd"/>
</dbReference>
<dbReference type="SUPFAM" id="SSF54768">
    <property type="entry name" value="dsRNA-binding domain-like"/>
    <property type="match status" value="1"/>
</dbReference>
<dbReference type="InterPro" id="IPR011545">
    <property type="entry name" value="DEAD/DEAH_box_helicase_dom"/>
</dbReference>
<dbReference type="GO" id="GO:0005524">
    <property type="term" value="F:ATP binding"/>
    <property type="evidence" value="ECO:0007669"/>
    <property type="project" value="UniProtKB-KW"/>
</dbReference>
<dbReference type="Gene3D" id="1.20.120.1080">
    <property type="match status" value="1"/>
</dbReference>
<dbReference type="Pfam" id="PF00271">
    <property type="entry name" value="Helicase_C"/>
    <property type="match status" value="1"/>
</dbReference>
<dbReference type="Pfam" id="PF24899">
    <property type="entry name" value="UBA_DHX29"/>
    <property type="match status" value="1"/>
</dbReference>
<keyword evidence="12" id="KW-1185">Reference proteome</keyword>
<dbReference type="InterPro" id="IPR002464">
    <property type="entry name" value="DNA/RNA_helicase_DEAH_CS"/>
</dbReference>
<dbReference type="CDD" id="cd17917">
    <property type="entry name" value="DEXHc_RHA-like"/>
    <property type="match status" value="1"/>
</dbReference>
<dbReference type="InterPro" id="IPR014720">
    <property type="entry name" value="dsRBD_dom"/>
</dbReference>
<evidence type="ECO:0000259" key="9">
    <source>
        <dbReference type="PROSITE" id="PS51192"/>
    </source>
</evidence>
<dbReference type="InterPro" id="IPR059023">
    <property type="entry name" value="RNA_hel_CTD"/>
</dbReference>
<comment type="caution">
    <text evidence="11">The sequence shown here is derived from an EMBL/GenBank/DDBJ whole genome shotgun (WGS) entry which is preliminary data.</text>
</comment>
<feature type="domain" description="Helicase ATP-binding" evidence="9">
    <location>
        <begin position="804"/>
        <end position="971"/>
    </location>
</feature>
<keyword evidence="5" id="KW-0067">ATP-binding</keyword>
<name>A0AB34IJT3_PRYPA</name>
<dbReference type="PANTHER" id="PTHR18934:SF145">
    <property type="entry name" value="ATP-DEPENDENT RNA HELICASE DHX57-RELATED"/>
    <property type="match status" value="1"/>
</dbReference>
<evidence type="ECO:0000313" key="12">
    <source>
        <dbReference type="Proteomes" id="UP001515480"/>
    </source>
</evidence>
<evidence type="ECO:0000313" key="11">
    <source>
        <dbReference type="EMBL" id="KAL1500193.1"/>
    </source>
</evidence>
<feature type="compositionally biased region" description="Low complexity" evidence="8">
    <location>
        <begin position="540"/>
        <end position="549"/>
    </location>
</feature>
<sequence length="1615" mass="177969">MATHPPHASAPPSAPPSSAADAAYSIRLDKEEQRVLCRALDASRASCAPRLLREVRRLHQLYSQLSRLGFGAAEVEECLAHARADATLADCLDWCVLRLDEQRLPAALRVAAAAAAEESAPPAQTSKAKLASEERARAAAEKERERQAALQKAAEEKAKGEARRANFKEWTKQYAQRVQEVGSSDEEDELTDQLGVDTDKLEELMQQKRAALDELADDERQERRARRLQRHLEEIAAAIDEQEQIRRRGGKKGGKKAQQKPRPRGAPAVRRPASAPVRPMAAAEPKAAKAETQEAVDDDAWTESFSLFEESEVGAGQTEAKAREEAREREEEEARAREEEEARAREEEEARAREEEEARAREEEEARAREEEEAREREEEEARAREEEEARAREEEEARAREEEARAREEEEARAREEEARAREKEARAREEKAKQEAAKAREEQEAKAKEAKAKESEEAKEEGGADGKGSDEKDESGGGEACEKSGGGSKASSKKRSNNKKKPAGGATAASAAAARAAAMARYQTKSVEKPAAPPPPQEGGEAAASGGDLEERASTTSELTAAEEAEAEEEALRGQDAAYDLSGWTGKTPKTMLLEWFQKRQQPRPRIEAESYGRRYRAAVIVAGGGRVELPEGEHFDKRDQAEQAAATAALLHLFPEQPLYRLLPPSYRSLWLKWAAESKRRGETAQREEAAAALLAREAFVQAMASRPLGPDEPIRASVAPPPMDEAARARARQVQRELEEEEMDRQEALAQEQRRKRERQTIENARLQVALERFHKSEAGVQSLKFRESLPIINLLEALRTSLALRQVALVCGETGSGKSTQVPQMVLEHEVGNARGGECFILCTQPRRIAAVSLARRVAAERGEQVGGQVGYTVRLDSKRSDSTRILFCTTGIALRMMLSDNPMENVSHIVVDEVHERDAQTDLLILLIRELLPQRPQLRVLLMSATLQAETFSRYFDDCPVLSCKGRSFPVTEHFLEDVLEYTDFKLHLDSPCRLVDNNAQWQKATFKVPGGGRNTQYWQEGGVALNPDYEEARYASKPEGVRAVLRHLNEQVINHDLISDLLAHIDDHFGEGAVLIFLPGIADISTLLNGLQTTKRFGNADKFRLLPLHSSLSPAEQSAVFDTMPPGVRKVVLATNIAETSITIDDAVFVIDAGRAKQSMFDERKNMRRLVDVWISQAEARQRAGRAGRVRAGHVFKLYTRFRSELCLQLRLSPLLSETPLRSAFSLALDEPPEAAVTAAISSLQRTGALDADEQLTPLGRHLAALPVDVATGRLILFGALLRCAEPILLIAAALSDRSPFLAPFARRDEARAAQLTFNSEQSDHLAVLEAHRRWEQVRREAGAAAAHKFCERHFLSERTLQGMSDAAQQYWGQLAELGLLPSLHRTSDATREALRRAANENADNPLVLKAVLCAGLFPNVLKVQPGKSAPVFTQQKQSVTIHPSSFNKGQKVFETGWLCYHEKVATSGKIFVHDCTAVSALDLMLFGAEPQILHTQHRVLIDGWIDLRMAPRTAVLCKALRQALSELMTQRIADTLGQDVNGAPAASSRRDALEGDQPGVLQAIVWLIARGTATGEGEDGGKVGAAAGKAIAGGKATAGGGTPGRRK</sequence>
<feature type="region of interest" description="Disordered" evidence="8">
    <location>
        <begin position="115"/>
        <end position="164"/>
    </location>
</feature>
<dbReference type="SMART" id="SM00358">
    <property type="entry name" value="DSRM"/>
    <property type="match status" value="1"/>
</dbReference>
<evidence type="ECO:0000256" key="5">
    <source>
        <dbReference type="ARBA" id="ARBA00022840"/>
    </source>
</evidence>
<protein>
    <recommendedName>
        <fullName evidence="1">RNA helicase</fullName>
        <ecNumber evidence="1">3.6.4.13</ecNumber>
    </recommendedName>
</protein>
<feature type="region of interest" description="Disordered" evidence="8">
    <location>
        <begin position="1"/>
        <end position="20"/>
    </location>
</feature>
<dbReference type="Pfam" id="PF21010">
    <property type="entry name" value="HA2_C"/>
    <property type="match status" value="1"/>
</dbReference>
<dbReference type="Pfam" id="PF00270">
    <property type="entry name" value="DEAD"/>
    <property type="match status" value="1"/>
</dbReference>
<evidence type="ECO:0000256" key="7">
    <source>
        <dbReference type="ARBA" id="ARBA00060772"/>
    </source>
</evidence>
<keyword evidence="6" id="KW-0694">RNA-binding</keyword>
<evidence type="ECO:0000256" key="6">
    <source>
        <dbReference type="ARBA" id="ARBA00022884"/>
    </source>
</evidence>
<dbReference type="GO" id="GO:0003723">
    <property type="term" value="F:RNA binding"/>
    <property type="evidence" value="ECO:0007669"/>
    <property type="project" value="UniProtKB-KW"/>
</dbReference>
<feature type="compositionally biased region" description="Basic residues" evidence="8">
    <location>
        <begin position="493"/>
        <end position="504"/>
    </location>
</feature>
<feature type="compositionally biased region" description="Low complexity" evidence="8">
    <location>
        <begin position="265"/>
        <end position="285"/>
    </location>
</feature>
<dbReference type="Pfam" id="PF04408">
    <property type="entry name" value="WHD_HA2"/>
    <property type="match status" value="1"/>
</dbReference>
<dbReference type="EMBL" id="JBGBPQ010000024">
    <property type="protein sequence ID" value="KAL1500193.1"/>
    <property type="molecule type" value="Genomic_DNA"/>
</dbReference>
<dbReference type="InterPro" id="IPR027417">
    <property type="entry name" value="P-loop_NTPase"/>
</dbReference>
<dbReference type="PANTHER" id="PTHR18934">
    <property type="entry name" value="ATP-DEPENDENT RNA HELICASE"/>
    <property type="match status" value="1"/>
</dbReference>
<feature type="region of interest" description="Disordered" evidence="8">
    <location>
        <begin position="711"/>
        <end position="763"/>
    </location>
</feature>
<gene>
    <name evidence="11" type="ORF">AB1Y20_012862</name>
</gene>
<dbReference type="Pfam" id="PF26026">
    <property type="entry name" value="RNA_hel_CTD"/>
    <property type="match status" value="1"/>
</dbReference>
<dbReference type="PROSITE" id="PS51192">
    <property type="entry name" value="HELICASE_ATP_BIND_1"/>
    <property type="match status" value="1"/>
</dbReference>
<proteinExistence type="inferred from homology"/>
<evidence type="ECO:0000256" key="8">
    <source>
        <dbReference type="SAM" id="MobiDB-lite"/>
    </source>
</evidence>
<comment type="similarity">
    <text evidence="7">Belongs to the DExH box helicase family.</text>
</comment>
<dbReference type="Pfam" id="PF07717">
    <property type="entry name" value="OB_NTP_bind"/>
    <property type="match status" value="1"/>
</dbReference>
<feature type="region of interest" description="Disordered" evidence="8">
    <location>
        <begin position="234"/>
        <end position="575"/>
    </location>
</feature>
<dbReference type="SUPFAM" id="SSF52540">
    <property type="entry name" value="P-loop containing nucleoside triphosphate hydrolases"/>
    <property type="match status" value="1"/>
</dbReference>
<evidence type="ECO:0000256" key="1">
    <source>
        <dbReference type="ARBA" id="ARBA00012552"/>
    </source>
</evidence>
<dbReference type="Gene3D" id="3.40.50.300">
    <property type="entry name" value="P-loop containing nucleotide triphosphate hydrolases"/>
    <property type="match status" value="2"/>
</dbReference>
<dbReference type="Proteomes" id="UP001515480">
    <property type="component" value="Unassembled WGS sequence"/>
</dbReference>